<dbReference type="SUPFAM" id="SSF52540">
    <property type="entry name" value="P-loop containing nucleoside triphosphate hydrolases"/>
    <property type="match status" value="1"/>
</dbReference>
<dbReference type="Proteomes" id="UP000501058">
    <property type="component" value="Chromosome"/>
</dbReference>
<dbReference type="InterPro" id="IPR059050">
    <property type="entry name" value="Rv3660c_N"/>
</dbReference>
<dbReference type="Gene3D" id="3.40.50.300">
    <property type="entry name" value="P-loop containing nucleotide triphosphate hydrolases"/>
    <property type="match status" value="1"/>
</dbReference>
<name>A0A6G7Y5C4_9ACTN</name>
<evidence type="ECO:0000313" key="3">
    <source>
        <dbReference type="EMBL" id="QIK71817.1"/>
    </source>
</evidence>
<keyword evidence="4" id="KW-1185">Reference proteome</keyword>
<dbReference type="AlphaFoldDB" id="A0A6G7Y5C4"/>
<dbReference type="InterPro" id="IPR022521">
    <property type="entry name" value="Rv3660c"/>
</dbReference>
<feature type="domain" description="Rv3660c-like CheY-like N-terminal" evidence="2">
    <location>
        <begin position="11"/>
        <end position="109"/>
    </location>
</feature>
<feature type="region of interest" description="Disordered" evidence="1">
    <location>
        <begin position="309"/>
        <end position="330"/>
    </location>
</feature>
<dbReference type="InterPro" id="IPR027417">
    <property type="entry name" value="P-loop_NTPase"/>
</dbReference>
<organism evidence="3 4">
    <name type="scientific">Propioniciclava coleopterorum</name>
    <dbReference type="NCBI Taxonomy" id="2714937"/>
    <lineage>
        <taxon>Bacteria</taxon>
        <taxon>Bacillati</taxon>
        <taxon>Actinomycetota</taxon>
        <taxon>Actinomycetes</taxon>
        <taxon>Propionibacteriales</taxon>
        <taxon>Propionibacteriaceae</taxon>
        <taxon>Propioniciclava</taxon>
    </lineage>
</organism>
<evidence type="ECO:0000256" key="1">
    <source>
        <dbReference type="SAM" id="MobiDB-lite"/>
    </source>
</evidence>
<proteinExistence type="predicted"/>
<sequence>MDDERPVVLATRDTRVRDAVEAAAVTLGRAVRLAPDADAALAAWPHAALLLIGTDLAAALAAATPRRRPGVYLIGFPDGDAATWSVPLGAAVIPLPHGSPLLADVLAGQQVATGTVLAVVGGSGGVGASTLSAGVALAASGAGRGSALVEVDEQGGGLDLLLGAERVPGWRWPRLTGARGEVGDVRGLVPRVAGVSVVAMGRGEQPAPLPGDAVVAVLGTLARHHDLVVVDAGRAPVPVARHTVQGADQVLLVVASDARGVAAAAATAGQFAWDGAAAVVRAVPDGAAPEAVADALGLPLAGVLPHDPRLPRAAAEGAPPSASGRRWRRAAARLAQRALGEASDDR</sequence>
<dbReference type="InterPro" id="IPR050625">
    <property type="entry name" value="ParA/MinD_ATPase"/>
</dbReference>
<dbReference type="GO" id="GO:0005524">
    <property type="term" value="F:ATP binding"/>
    <property type="evidence" value="ECO:0007669"/>
    <property type="project" value="TreeGrafter"/>
</dbReference>
<dbReference type="Pfam" id="PF26563">
    <property type="entry name" value="Rv3660c_N"/>
    <property type="match status" value="1"/>
</dbReference>
<gene>
    <name evidence="3" type="ORF">G7070_05410</name>
</gene>
<dbReference type="RefSeq" id="WP_166232583.1">
    <property type="nucleotide sequence ID" value="NZ_CP049865.1"/>
</dbReference>
<dbReference type="GO" id="GO:0005829">
    <property type="term" value="C:cytosol"/>
    <property type="evidence" value="ECO:0007669"/>
    <property type="project" value="TreeGrafter"/>
</dbReference>
<dbReference type="NCBIfam" id="TIGR03815">
    <property type="entry name" value="CpaE_hom_Actino"/>
    <property type="match status" value="1"/>
</dbReference>
<reference evidence="3 4" key="1">
    <citation type="submission" date="2020-03" db="EMBL/GenBank/DDBJ databases">
        <title>Propioniciclava sp. nov., isolated from Hydrophilus acuminatus.</title>
        <authorList>
            <person name="Hyun D.-W."/>
            <person name="Bae J.-W."/>
        </authorList>
    </citation>
    <scope>NUCLEOTIDE SEQUENCE [LARGE SCALE GENOMIC DNA]</scope>
    <source>
        <strain evidence="3 4">HDW11</strain>
    </source>
</reference>
<accession>A0A6G7Y5C4</accession>
<evidence type="ECO:0000313" key="4">
    <source>
        <dbReference type="Proteomes" id="UP000501058"/>
    </source>
</evidence>
<feature type="compositionally biased region" description="Low complexity" evidence="1">
    <location>
        <begin position="312"/>
        <end position="324"/>
    </location>
</feature>
<dbReference type="PANTHER" id="PTHR43384:SF11">
    <property type="entry name" value="SEPTUM SITE DETERMINING PROTEIN"/>
    <property type="match status" value="1"/>
</dbReference>
<dbReference type="GO" id="GO:0009898">
    <property type="term" value="C:cytoplasmic side of plasma membrane"/>
    <property type="evidence" value="ECO:0007669"/>
    <property type="project" value="TreeGrafter"/>
</dbReference>
<evidence type="ECO:0000259" key="2">
    <source>
        <dbReference type="Pfam" id="PF26563"/>
    </source>
</evidence>
<dbReference type="EMBL" id="CP049865">
    <property type="protein sequence ID" value="QIK71817.1"/>
    <property type="molecule type" value="Genomic_DNA"/>
</dbReference>
<dbReference type="KEGG" id="prv:G7070_05410"/>
<protein>
    <submittedName>
        <fullName evidence="3">Pilus assembly protein CpaE</fullName>
    </submittedName>
</protein>
<dbReference type="GO" id="GO:0016887">
    <property type="term" value="F:ATP hydrolysis activity"/>
    <property type="evidence" value="ECO:0007669"/>
    <property type="project" value="TreeGrafter"/>
</dbReference>
<dbReference type="GO" id="GO:0051782">
    <property type="term" value="P:negative regulation of cell division"/>
    <property type="evidence" value="ECO:0007669"/>
    <property type="project" value="TreeGrafter"/>
</dbReference>
<dbReference type="PANTHER" id="PTHR43384">
    <property type="entry name" value="SEPTUM SITE-DETERMINING PROTEIN MIND HOMOLOG, CHLOROPLASTIC-RELATED"/>
    <property type="match status" value="1"/>
</dbReference>